<dbReference type="InterPro" id="IPR015414">
    <property type="entry name" value="TMEM64"/>
</dbReference>
<protein>
    <recommendedName>
        <fullName evidence="6">TVP38/TMEM64 family membrane protein</fullName>
    </recommendedName>
</protein>
<feature type="transmembrane region" description="Helical" evidence="6">
    <location>
        <begin position="127"/>
        <end position="147"/>
    </location>
</feature>
<feature type="transmembrane region" description="Helical" evidence="6">
    <location>
        <begin position="47"/>
        <end position="74"/>
    </location>
</feature>
<evidence type="ECO:0000256" key="6">
    <source>
        <dbReference type="RuleBase" id="RU366058"/>
    </source>
</evidence>
<gene>
    <name evidence="8" type="ORF">BKP35_06520</name>
</gene>
<proteinExistence type="inferred from homology"/>
<reference evidence="8 9" key="1">
    <citation type="submission" date="2016-10" db="EMBL/GenBank/DDBJ databases">
        <title>Draft genome sequences of four alkaliphilic bacteria belonging to the Anaerobacillus genus.</title>
        <authorList>
            <person name="Bassil N.M."/>
            <person name="Lloyd J.R."/>
        </authorList>
    </citation>
    <scope>NUCLEOTIDE SEQUENCE [LARGE SCALE GENOMIC DNA]</scope>
    <source>
        <strain evidence="8 9">DSM 15340</strain>
    </source>
</reference>
<dbReference type="GO" id="GO:0005886">
    <property type="term" value="C:plasma membrane"/>
    <property type="evidence" value="ECO:0007669"/>
    <property type="project" value="UniProtKB-SubCell"/>
</dbReference>
<dbReference type="AlphaFoldDB" id="A0A1S2LQ09"/>
<dbReference type="PANTHER" id="PTHR12677:SF55">
    <property type="entry name" value="UNDECAPRENYL PHOSPHATE TRANSPORTER SAOUHSC_00901-RELATED"/>
    <property type="match status" value="1"/>
</dbReference>
<dbReference type="Proteomes" id="UP000180098">
    <property type="component" value="Unassembled WGS sequence"/>
</dbReference>
<keyword evidence="4 6" id="KW-1133">Transmembrane helix</keyword>
<feature type="domain" description="VTT" evidence="7">
    <location>
        <begin position="67"/>
        <end position="173"/>
    </location>
</feature>
<comment type="caution">
    <text evidence="8">The sequence shown here is derived from an EMBL/GenBank/DDBJ whole genome shotgun (WGS) entry which is preliminary data.</text>
</comment>
<evidence type="ECO:0000313" key="9">
    <source>
        <dbReference type="Proteomes" id="UP000180098"/>
    </source>
</evidence>
<dbReference type="EMBL" id="MLQQ01000006">
    <property type="protein sequence ID" value="OIJ14561.1"/>
    <property type="molecule type" value="Genomic_DNA"/>
</dbReference>
<feature type="transmembrane region" description="Helical" evidence="6">
    <location>
        <begin position="159"/>
        <end position="182"/>
    </location>
</feature>
<sequence length="219" mass="25222">MNPWVKIALFGFLITISIVVVQRLDIFTLVMNGDLDAIRLLLNENIVYILFITLMMMILQNTFTIIPLIILITLNIMLFGFFYGVIWSWVTSIIGGVSVFIATRYFFQDVLLRRINVALKEKVEENGFLFVFIGRIFPFVPTSLINIVSGVSSIKLKHFFIATTVGNLIYFFMLGLIPMGIVTLEMDYYILGILSVIIIGAYYFYKYYLKNKSLSELLR</sequence>
<evidence type="ECO:0000256" key="2">
    <source>
        <dbReference type="ARBA" id="ARBA00022475"/>
    </source>
</evidence>
<dbReference type="Pfam" id="PF09335">
    <property type="entry name" value="VTT_dom"/>
    <property type="match status" value="1"/>
</dbReference>
<dbReference type="RefSeq" id="WP_071312601.1">
    <property type="nucleotide sequence ID" value="NZ_MLQQ01000006.1"/>
</dbReference>
<organism evidence="8 9">
    <name type="scientific">Anaerobacillus arseniciselenatis</name>
    <dbReference type="NCBI Taxonomy" id="85682"/>
    <lineage>
        <taxon>Bacteria</taxon>
        <taxon>Bacillati</taxon>
        <taxon>Bacillota</taxon>
        <taxon>Bacilli</taxon>
        <taxon>Bacillales</taxon>
        <taxon>Bacillaceae</taxon>
        <taxon>Anaerobacillus</taxon>
    </lineage>
</organism>
<comment type="subcellular location">
    <subcellularLocation>
        <location evidence="1 6">Cell membrane</location>
        <topology evidence="1 6">Multi-pass membrane protein</topology>
    </subcellularLocation>
</comment>
<name>A0A1S2LQ09_9BACI</name>
<keyword evidence="2 6" id="KW-1003">Cell membrane</keyword>
<evidence type="ECO:0000313" key="8">
    <source>
        <dbReference type="EMBL" id="OIJ14561.1"/>
    </source>
</evidence>
<evidence type="ECO:0000259" key="7">
    <source>
        <dbReference type="Pfam" id="PF09335"/>
    </source>
</evidence>
<keyword evidence="3 6" id="KW-0812">Transmembrane</keyword>
<dbReference type="InterPro" id="IPR032816">
    <property type="entry name" value="VTT_dom"/>
</dbReference>
<comment type="similarity">
    <text evidence="6">Belongs to the TVP38/TMEM64 family.</text>
</comment>
<feature type="transmembrane region" description="Helical" evidence="6">
    <location>
        <begin position="81"/>
        <end position="107"/>
    </location>
</feature>
<evidence type="ECO:0000256" key="3">
    <source>
        <dbReference type="ARBA" id="ARBA00022692"/>
    </source>
</evidence>
<evidence type="ECO:0000256" key="4">
    <source>
        <dbReference type="ARBA" id="ARBA00022989"/>
    </source>
</evidence>
<evidence type="ECO:0000256" key="5">
    <source>
        <dbReference type="ARBA" id="ARBA00023136"/>
    </source>
</evidence>
<evidence type="ECO:0000256" key="1">
    <source>
        <dbReference type="ARBA" id="ARBA00004651"/>
    </source>
</evidence>
<keyword evidence="5 6" id="KW-0472">Membrane</keyword>
<accession>A0A1S2LQ09</accession>
<feature type="transmembrane region" description="Helical" evidence="6">
    <location>
        <begin position="188"/>
        <end position="205"/>
    </location>
</feature>
<keyword evidence="9" id="KW-1185">Reference proteome</keyword>
<dbReference type="PANTHER" id="PTHR12677">
    <property type="entry name" value="GOLGI APPARATUS MEMBRANE PROTEIN TVP38-RELATED"/>
    <property type="match status" value="1"/>
</dbReference>